<dbReference type="Proteomes" id="UP000199087">
    <property type="component" value="Unassembled WGS sequence"/>
</dbReference>
<gene>
    <name evidence="2" type="ORF">BN000_03296</name>
</gene>
<keyword evidence="1" id="KW-1133">Transmembrane helix</keyword>
<feature type="transmembrane region" description="Helical" evidence="1">
    <location>
        <begin position="7"/>
        <end position="25"/>
    </location>
</feature>
<dbReference type="STRING" id="1499688.BN000_03296"/>
<evidence type="ECO:0000313" key="3">
    <source>
        <dbReference type="Proteomes" id="UP000199087"/>
    </source>
</evidence>
<name>A0A0U1NZR3_9BACI</name>
<keyword evidence="1" id="KW-0472">Membrane</keyword>
<evidence type="ECO:0000313" key="2">
    <source>
        <dbReference type="EMBL" id="CRK83332.1"/>
    </source>
</evidence>
<keyword evidence="1" id="KW-0812">Transmembrane</keyword>
<organism evidence="2 3">
    <name type="scientific">Neobacillus massiliamazoniensis</name>
    <dbReference type="NCBI Taxonomy" id="1499688"/>
    <lineage>
        <taxon>Bacteria</taxon>
        <taxon>Bacillati</taxon>
        <taxon>Bacillota</taxon>
        <taxon>Bacilli</taxon>
        <taxon>Bacillales</taxon>
        <taxon>Bacillaceae</taxon>
        <taxon>Neobacillus</taxon>
    </lineage>
</organism>
<feature type="transmembrane region" description="Helical" evidence="1">
    <location>
        <begin position="31"/>
        <end position="49"/>
    </location>
</feature>
<protein>
    <submittedName>
        <fullName evidence="2">Uncharacterized protein</fullName>
    </submittedName>
</protein>
<sequence>MNKGTVLFVIIGLAMFMLGIYLSVYWAGIGIFLAVGGGIIMGSSSYFLAKKKD</sequence>
<dbReference type="RefSeq" id="WP_176699829.1">
    <property type="nucleotide sequence ID" value="NZ_CVRB01000003.1"/>
</dbReference>
<dbReference type="AlphaFoldDB" id="A0A0U1NZR3"/>
<accession>A0A0U1NZR3</accession>
<proteinExistence type="predicted"/>
<evidence type="ECO:0000256" key="1">
    <source>
        <dbReference type="SAM" id="Phobius"/>
    </source>
</evidence>
<dbReference type="EMBL" id="CVRB01000003">
    <property type="protein sequence ID" value="CRK83332.1"/>
    <property type="molecule type" value="Genomic_DNA"/>
</dbReference>
<reference evidence="3" key="1">
    <citation type="submission" date="2015-05" db="EMBL/GenBank/DDBJ databases">
        <authorList>
            <person name="Urmite Genomes"/>
        </authorList>
    </citation>
    <scope>NUCLEOTIDE SEQUENCE [LARGE SCALE GENOMIC DNA]</scope>
    <source>
        <strain evidence="3">LF1</strain>
    </source>
</reference>
<keyword evidence="3" id="KW-1185">Reference proteome</keyword>